<evidence type="ECO:0000313" key="3">
    <source>
        <dbReference type="EMBL" id="ASK37463.1"/>
    </source>
</evidence>
<evidence type="ECO:0000259" key="1">
    <source>
        <dbReference type="Pfam" id="PF03050"/>
    </source>
</evidence>
<accession>A0A288XFQ1</accession>
<proteinExistence type="predicted"/>
<reference evidence="3" key="1">
    <citation type="submission" date="2017-03" db="EMBL/GenBank/DDBJ databases">
        <title>Emergence of Enteroaggreggative Eschericia coli ST131 clones causing extra-intestinal infections.</title>
        <authorList>
            <person name="Boll E.J."/>
            <person name="Stegger M."/>
            <person name="Hasman H."/>
            <person name="Roer L."/>
            <person name="Overballe-Petersne S."/>
            <person name="Ng K."/>
            <person name="Scheutz F."/>
            <person name="Hammerum A.M."/>
            <person name="Hansen F."/>
            <person name="Hansen D.S."/>
            <person name="Price L.B."/>
            <person name="Johnson J.R."/>
            <person name="Struve C."/>
            <person name="Olesen B."/>
        </authorList>
    </citation>
    <scope>NUCLEOTIDE SEQUENCE</scope>
    <source>
        <strain evidence="3">PAA-ST131</strain>
        <plasmid evidence="3">ESBL20150001</plasmid>
    </source>
</reference>
<dbReference type="InterPro" id="IPR052344">
    <property type="entry name" value="Transposase-related"/>
</dbReference>
<dbReference type="Pfam" id="PF03050">
    <property type="entry name" value="DDE_Tnp_IS66"/>
    <property type="match status" value="1"/>
</dbReference>
<dbReference type="Pfam" id="PF13817">
    <property type="entry name" value="DDE_Tnp_IS66_C"/>
    <property type="match status" value="1"/>
</dbReference>
<dbReference type="PANTHER" id="PTHR33678:SF1">
    <property type="entry name" value="BLL1576 PROTEIN"/>
    <property type="match status" value="1"/>
</dbReference>
<keyword evidence="3" id="KW-0614">Plasmid</keyword>
<name>A0A288XFQ1_ECOLX</name>
<dbReference type="InterPro" id="IPR039552">
    <property type="entry name" value="IS66_C"/>
</dbReference>
<dbReference type="InterPro" id="IPR004291">
    <property type="entry name" value="Transposase_IS66_central"/>
</dbReference>
<protein>
    <submittedName>
        <fullName evidence="3">Mobile element protein</fullName>
    </submittedName>
</protein>
<geneLocation type="plasmid" evidence="3">
    <name>ESBL20150001</name>
</geneLocation>
<dbReference type="NCBIfam" id="NF033517">
    <property type="entry name" value="transpos_IS66"/>
    <property type="match status" value="1"/>
</dbReference>
<dbReference type="AlphaFoldDB" id="A0A288XFQ1"/>
<evidence type="ECO:0000259" key="2">
    <source>
        <dbReference type="Pfam" id="PF13817"/>
    </source>
</evidence>
<dbReference type="EMBL" id="KY706108">
    <property type="protein sequence ID" value="ASK37463.1"/>
    <property type="molecule type" value="Genomic_DNA"/>
</dbReference>
<sequence length="325" mass="36874">MAKFAEHLPLYRQSEIYARQGVELHRNTMGRWVDIMGEQLRPLYDELKHYVLMPGKVHADDTPVNVLEPGQGKTRTGRLWVYVRDDRNAGSTMPAAVWFSYSPDRKGIHPQQHLADYRGILQADAYAGYNALYESGQVTEAACMAHARRKIHDVHVRHPTTVTGEALRRIGALYAIESEICGSPAEERLAVRKARTVPLMQSLYEWLQGQMSTLSRHSDTAKAFTYLLKQWDALNEYCRNGWVEIDNNLCENALRVVALGRRNYMFFGSDGGGESAAVMYSLIGSCKLNGIEPETWLRHVISVINTWPANRVKELLPWNVTLSVN</sequence>
<feature type="domain" description="Transposase IS66 C-terminal" evidence="2">
    <location>
        <begin position="281"/>
        <end position="318"/>
    </location>
</feature>
<dbReference type="PANTHER" id="PTHR33678">
    <property type="entry name" value="BLL1576 PROTEIN"/>
    <property type="match status" value="1"/>
</dbReference>
<organism evidence="3">
    <name type="scientific">Escherichia coli</name>
    <dbReference type="NCBI Taxonomy" id="562"/>
    <lineage>
        <taxon>Bacteria</taxon>
        <taxon>Pseudomonadati</taxon>
        <taxon>Pseudomonadota</taxon>
        <taxon>Gammaproteobacteria</taxon>
        <taxon>Enterobacterales</taxon>
        <taxon>Enterobacteriaceae</taxon>
        <taxon>Escherichia</taxon>
    </lineage>
</organism>
<feature type="domain" description="Transposase IS66 central" evidence="1">
    <location>
        <begin position="2"/>
        <end position="274"/>
    </location>
</feature>